<dbReference type="OrthoDB" id="292583at2759"/>
<accession>A0A1R2CLF6</accession>
<feature type="coiled-coil region" evidence="1">
    <location>
        <begin position="301"/>
        <end position="328"/>
    </location>
</feature>
<dbReference type="Proteomes" id="UP000187209">
    <property type="component" value="Unassembled WGS sequence"/>
</dbReference>
<comment type="caution">
    <text evidence="2">The sequence shown here is derived from an EMBL/GenBank/DDBJ whole genome shotgun (WGS) entry which is preliminary data.</text>
</comment>
<proteinExistence type="predicted"/>
<dbReference type="AlphaFoldDB" id="A0A1R2CLF6"/>
<dbReference type="EMBL" id="MPUH01000116">
    <property type="protein sequence ID" value="OMJ89821.1"/>
    <property type="molecule type" value="Genomic_DNA"/>
</dbReference>
<keyword evidence="1" id="KW-0175">Coiled coil</keyword>
<reference evidence="2 3" key="1">
    <citation type="submission" date="2016-11" db="EMBL/GenBank/DDBJ databases">
        <title>The macronuclear genome of Stentor coeruleus: a giant cell with tiny introns.</title>
        <authorList>
            <person name="Slabodnick M."/>
            <person name="Ruby J.G."/>
            <person name="Reiff S.B."/>
            <person name="Swart E.C."/>
            <person name="Gosai S."/>
            <person name="Prabakaran S."/>
            <person name="Witkowska E."/>
            <person name="Larue G.E."/>
            <person name="Fisher S."/>
            <person name="Freeman R.M."/>
            <person name="Gunawardena J."/>
            <person name="Chu W."/>
            <person name="Stover N.A."/>
            <person name="Gregory B.D."/>
            <person name="Nowacki M."/>
            <person name="Derisi J."/>
            <person name="Roy S.W."/>
            <person name="Marshall W.F."/>
            <person name="Sood P."/>
        </authorList>
    </citation>
    <scope>NUCLEOTIDE SEQUENCE [LARGE SCALE GENOMIC DNA]</scope>
    <source>
        <strain evidence="2">WM001</strain>
    </source>
</reference>
<protein>
    <submittedName>
        <fullName evidence="2">Uncharacterized protein</fullName>
    </submittedName>
</protein>
<feature type="coiled-coil region" evidence="1">
    <location>
        <begin position="173"/>
        <end position="246"/>
    </location>
</feature>
<evidence type="ECO:0000313" key="3">
    <source>
        <dbReference type="Proteomes" id="UP000187209"/>
    </source>
</evidence>
<dbReference type="PANTHER" id="PTHR39867:SF1">
    <property type="entry name" value="HELICASE ATP-BINDING DOMAIN-CONTAINING PROTEIN"/>
    <property type="match status" value="1"/>
</dbReference>
<sequence>MLKPNYSLPKPMTIQSSRSLSTYALPKSSYVPFKSRILQQSPNSPTQPTHFKKPTLDYLSLIAPKRETLETLESLNKTEESRDELLEMHQIKELILLQEKKRKNYVNLIEDFPLFGKMVNDFRMTECKVLKERGKSGFIFYAEKIVEIEEIAIEIMIKTMERQKDLMEIISKMDRMEKDHTQTLSALNAANKELREIREKLNYYNKKHADNNYIIEKIEKNFTYEKAQLENEISILQTELIKISNAGKPIKEEKKGPKQLDYEELYKSIKEKFEQSKLSYTKLQFTLGKTKEQCSLLQNIVDSYSEVKSALENQISVLKETNFDLEKKLCLYRERTCMQNEELVANLSYKIEVCRLKAEKAAFQTKLNQLEVGILSGNITSVDNDEFVPVTDPIFQLIQNPENFKTRNVRRDSKINNVDPNMLNLNSLKPCKPTFASLVRMPSEPIQYLPPHKDWLFITTRAILDSKFHEHLLYTQDNLLPCSFPEFAYDWLGTFCVDNITRTVRQLEWWSRGNADEFRLQLLAGLSLPRSKKVWELNTFREFLLEELDLDELGFYLHCRFLLFEGPQLSHSAGKYTAMHYVSYNKAIGLVQTIMEGLSSEIMGQLLILIETKARKKPGYVESSFLLRTLLEYYHREKKVKYIAIQELFLRSSKNDFGFNTFKDICLSLDSTLSTITIVKAYREAYMEGNGFITPEVFYIIANNLLFYHMLRLKNPWKIPKLIEISHADSLSNDYSSYMSKADHLFRKHKKDVEIVTKFVESMGIPDFFRHINKLENILNHKYQTMEDLKHWNLADIFKQFWLAVFRAKSVFYETNSMNPLVVKNKNLEVREAELIETVKANEKFIEDVYLYNLHYITSKIMLIKLQRKMKNKSKAIATMRNVVKTVNLIKRRHVTKIGN</sequence>
<keyword evidence="3" id="KW-1185">Reference proteome</keyword>
<gene>
    <name evidence="2" type="ORF">SteCoe_7900</name>
</gene>
<name>A0A1R2CLF6_9CILI</name>
<organism evidence="2 3">
    <name type="scientific">Stentor coeruleus</name>
    <dbReference type="NCBI Taxonomy" id="5963"/>
    <lineage>
        <taxon>Eukaryota</taxon>
        <taxon>Sar</taxon>
        <taxon>Alveolata</taxon>
        <taxon>Ciliophora</taxon>
        <taxon>Postciliodesmatophora</taxon>
        <taxon>Heterotrichea</taxon>
        <taxon>Heterotrichida</taxon>
        <taxon>Stentoridae</taxon>
        <taxon>Stentor</taxon>
    </lineage>
</organism>
<evidence type="ECO:0000313" key="2">
    <source>
        <dbReference type="EMBL" id="OMJ89821.1"/>
    </source>
</evidence>
<evidence type="ECO:0000256" key="1">
    <source>
        <dbReference type="SAM" id="Coils"/>
    </source>
</evidence>
<dbReference type="PANTHER" id="PTHR39867">
    <property type="entry name" value="HELICASE ATP-BINDING DOMAIN-CONTAINING PROTEIN"/>
    <property type="match status" value="1"/>
</dbReference>